<proteinExistence type="inferred from homology"/>
<evidence type="ECO:0000256" key="5">
    <source>
        <dbReference type="HAMAP-Rule" id="MF_00340"/>
    </source>
</evidence>
<name>A0A2H0N3M8_9BACT</name>
<comment type="similarity">
    <text evidence="1 5">Belongs to the bacterial ribosomal protein bL32 family.</text>
</comment>
<evidence type="ECO:0000256" key="4">
    <source>
        <dbReference type="ARBA" id="ARBA00035178"/>
    </source>
</evidence>
<evidence type="ECO:0000313" key="7">
    <source>
        <dbReference type="EMBL" id="PIR03507.1"/>
    </source>
</evidence>
<evidence type="ECO:0000256" key="2">
    <source>
        <dbReference type="ARBA" id="ARBA00022980"/>
    </source>
</evidence>
<feature type="region of interest" description="Disordered" evidence="6">
    <location>
        <begin position="36"/>
        <end position="72"/>
    </location>
</feature>
<dbReference type="GO" id="GO:0003735">
    <property type="term" value="F:structural constituent of ribosome"/>
    <property type="evidence" value="ECO:0007669"/>
    <property type="project" value="InterPro"/>
</dbReference>
<dbReference type="InterPro" id="IPR011332">
    <property type="entry name" value="Ribosomal_zn-bd"/>
</dbReference>
<dbReference type="GO" id="GO:0015934">
    <property type="term" value="C:large ribosomal subunit"/>
    <property type="evidence" value="ECO:0007669"/>
    <property type="project" value="InterPro"/>
</dbReference>
<gene>
    <name evidence="5 7" type="primary">rpmF</name>
    <name evidence="7" type="ORF">COV59_04925</name>
</gene>
<keyword evidence="2 5" id="KW-0689">Ribosomal protein</keyword>
<evidence type="ECO:0000256" key="3">
    <source>
        <dbReference type="ARBA" id="ARBA00023274"/>
    </source>
</evidence>
<reference evidence="7 8" key="1">
    <citation type="submission" date="2017-09" db="EMBL/GenBank/DDBJ databases">
        <title>Depth-based differentiation of microbial function through sediment-hosted aquifers and enrichment of novel symbionts in the deep terrestrial subsurface.</title>
        <authorList>
            <person name="Probst A.J."/>
            <person name="Ladd B."/>
            <person name="Jarett J.K."/>
            <person name="Geller-Mcgrath D.E."/>
            <person name="Sieber C.M."/>
            <person name="Emerson J.B."/>
            <person name="Anantharaman K."/>
            <person name="Thomas B.C."/>
            <person name="Malmstrom R."/>
            <person name="Stieglmeier M."/>
            <person name="Klingl A."/>
            <person name="Woyke T."/>
            <person name="Ryan C.M."/>
            <person name="Banfield J.F."/>
        </authorList>
    </citation>
    <scope>NUCLEOTIDE SEQUENCE [LARGE SCALE GENOMIC DNA]</scope>
    <source>
        <strain evidence="7">CG11_big_fil_rev_8_21_14_0_20_39_34</strain>
    </source>
</reference>
<dbReference type="Proteomes" id="UP000229600">
    <property type="component" value="Unassembled WGS sequence"/>
</dbReference>
<dbReference type="NCBIfam" id="TIGR01031">
    <property type="entry name" value="rpmF_bact"/>
    <property type="match status" value="1"/>
</dbReference>
<protein>
    <recommendedName>
        <fullName evidence="4 5">Large ribosomal subunit protein bL32</fullName>
    </recommendedName>
</protein>
<sequence length="72" mass="8267">MGLPAKRRTRTSKKDRASHFALKGVQVRYDEAGNAYLPHTVNPKTGKYKDRQVVDTQKRTQKLLQKAKKLSK</sequence>
<dbReference type="SUPFAM" id="SSF57829">
    <property type="entry name" value="Zn-binding ribosomal proteins"/>
    <property type="match status" value="1"/>
</dbReference>
<dbReference type="Pfam" id="PF01783">
    <property type="entry name" value="Ribosomal_L32p"/>
    <property type="match status" value="1"/>
</dbReference>
<accession>A0A2H0N3M8</accession>
<dbReference type="AlphaFoldDB" id="A0A2H0N3M8"/>
<comment type="caution">
    <text evidence="7">The sequence shown here is derived from an EMBL/GenBank/DDBJ whole genome shotgun (WGS) entry which is preliminary data.</text>
</comment>
<evidence type="ECO:0000256" key="6">
    <source>
        <dbReference type="SAM" id="MobiDB-lite"/>
    </source>
</evidence>
<dbReference type="EMBL" id="PCWN01000011">
    <property type="protein sequence ID" value="PIR03507.1"/>
    <property type="molecule type" value="Genomic_DNA"/>
</dbReference>
<dbReference type="InterPro" id="IPR002677">
    <property type="entry name" value="Ribosomal_bL32"/>
</dbReference>
<feature type="compositionally biased region" description="Basic and acidic residues" evidence="6">
    <location>
        <begin position="47"/>
        <end position="58"/>
    </location>
</feature>
<evidence type="ECO:0000313" key="8">
    <source>
        <dbReference type="Proteomes" id="UP000229600"/>
    </source>
</evidence>
<feature type="compositionally biased region" description="Basic residues" evidence="6">
    <location>
        <begin position="59"/>
        <end position="72"/>
    </location>
</feature>
<dbReference type="HAMAP" id="MF_00340">
    <property type="entry name" value="Ribosomal_bL32"/>
    <property type="match status" value="1"/>
</dbReference>
<dbReference type="GO" id="GO:0006412">
    <property type="term" value="P:translation"/>
    <property type="evidence" value="ECO:0007669"/>
    <property type="project" value="UniProtKB-UniRule"/>
</dbReference>
<keyword evidence="3 5" id="KW-0687">Ribonucleoprotein</keyword>
<organism evidence="7 8">
    <name type="scientific">Candidatus Magasanikbacteria bacterium CG11_big_fil_rev_8_21_14_0_20_39_34</name>
    <dbReference type="NCBI Taxonomy" id="1974653"/>
    <lineage>
        <taxon>Bacteria</taxon>
        <taxon>Candidatus Magasanikiibacteriota</taxon>
    </lineage>
</organism>
<evidence type="ECO:0000256" key="1">
    <source>
        <dbReference type="ARBA" id="ARBA00008560"/>
    </source>
</evidence>